<dbReference type="AlphaFoldDB" id="A0A1G1T950"/>
<keyword evidence="6" id="KW-0472">Membrane</keyword>
<keyword evidence="8" id="KW-0732">Signal</keyword>
<evidence type="ECO:0000313" key="9">
    <source>
        <dbReference type="EMBL" id="OGX87397.1"/>
    </source>
</evidence>
<dbReference type="PANTHER" id="PTHR30026">
    <property type="entry name" value="OUTER MEMBRANE PROTEIN TOLC"/>
    <property type="match status" value="1"/>
</dbReference>
<dbReference type="EMBL" id="MDZB01000089">
    <property type="protein sequence ID" value="OGX87397.1"/>
    <property type="molecule type" value="Genomic_DNA"/>
</dbReference>
<keyword evidence="7" id="KW-0998">Cell outer membrane</keyword>
<name>A0A1G1T950_9BACT</name>
<feature type="signal peptide" evidence="8">
    <location>
        <begin position="1"/>
        <end position="21"/>
    </location>
</feature>
<keyword evidence="10" id="KW-1185">Reference proteome</keyword>
<dbReference type="SUPFAM" id="SSF56954">
    <property type="entry name" value="Outer membrane efflux proteins (OEP)"/>
    <property type="match status" value="1"/>
</dbReference>
<evidence type="ECO:0000256" key="8">
    <source>
        <dbReference type="SAM" id="SignalP"/>
    </source>
</evidence>
<dbReference type="OrthoDB" id="654853at2"/>
<evidence type="ECO:0008006" key="11">
    <source>
        <dbReference type="Google" id="ProtNLM"/>
    </source>
</evidence>
<evidence type="ECO:0000256" key="3">
    <source>
        <dbReference type="ARBA" id="ARBA00022448"/>
    </source>
</evidence>
<organism evidence="9 10">
    <name type="scientific">Hymenobacter lapidarius</name>
    <dbReference type="NCBI Taxonomy" id="1908237"/>
    <lineage>
        <taxon>Bacteria</taxon>
        <taxon>Pseudomonadati</taxon>
        <taxon>Bacteroidota</taxon>
        <taxon>Cytophagia</taxon>
        <taxon>Cytophagales</taxon>
        <taxon>Hymenobacteraceae</taxon>
        <taxon>Hymenobacter</taxon>
    </lineage>
</organism>
<evidence type="ECO:0000256" key="2">
    <source>
        <dbReference type="ARBA" id="ARBA00007613"/>
    </source>
</evidence>
<feature type="chain" id="PRO_5009579124" description="Transporter" evidence="8">
    <location>
        <begin position="22"/>
        <end position="459"/>
    </location>
</feature>
<keyword evidence="3" id="KW-0813">Transport</keyword>
<dbReference type="PANTHER" id="PTHR30026:SF20">
    <property type="entry name" value="OUTER MEMBRANE PROTEIN TOLC"/>
    <property type="match status" value="1"/>
</dbReference>
<keyword evidence="4" id="KW-1134">Transmembrane beta strand</keyword>
<dbReference type="Pfam" id="PF02321">
    <property type="entry name" value="OEP"/>
    <property type="match status" value="2"/>
</dbReference>
<dbReference type="GO" id="GO:0009279">
    <property type="term" value="C:cell outer membrane"/>
    <property type="evidence" value="ECO:0007669"/>
    <property type="project" value="UniProtKB-SubCell"/>
</dbReference>
<evidence type="ECO:0000256" key="4">
    <source>
        <dbReference type="ARBA" id="ARBA00022452"/>
    </source>
</evidence>
<dbReference type="Gene3D" id="1.20.1600.10">
    <property type="entry name" value="Outer membrane efflux proteins (OEP)"/>
    <property type="match status" value="1"/>
</dbReference>
<keyword evidence="5" id="KW-0812">Transmembrane</keyword>
<reference evidence="9 10" key="1">
    <citation type="submission" date="2016-08" db="EMBL/GenBank/DDBJ databases">
        <title>Hymenobacter coccineus sp. nov., Hymenobacter lapidarius sp. nov. and Hymenobacter glacialis sp. nov., isolated from Antarctic soil.</title>
        <authorList>
            <person name="Sedlacek I."/>
            <person name="Kralova S."/>
            <person name="Kyrova K."/>
            <person name="Maslanova I."/>
            <person name="Stankova E."/>
            <person name="Vrbovska V."/>
            <person name="Nemec M."/>
            <person name="Bartak M."/>
            <person name="Svec P."/>
            <person name="Busse H.-J."/>
            <person name="Pantucek R."/>
        </authorList>
    </citation>
    <scope>NUCLEOTIDE SEQUENCE [LARGE SCALE GENOMIC DNA]</scope>
    <source>
        <strain evidence="9 10">CCM 8643</strain>
    </source>
</reference>
<dbReference type="GO" id="GO:0015562">
    <property type="term" value="F:efflux transmembrane transporter activity"/>
    <property type="evidence" value="ECO:0007669"/>
    <property type="project" value="InterPro"/>
</dbReference>
<evidence type="ECO:0000256" key="1">
    <source>
        <dbReference type="ARBA" id="ARBA00004442"/>
    </source>
</evidence>
<proteinExistence type="inferred from homology"/>
<sequence length="459" mass="49695">MRLFFLLIVLLPGTGGHFCQAQAPPTGYSLAQALTVATAQYPSLQASQRETQAAQRQVAVARNTLLPELNVAYQANVATYNNITGMLYPQYVLPISGPPSTANRNDAVVGSAASALLTWSPLTFGARAADIGLAQAQVRTAQANESVTLLSHQVRVADAYFDLLLATDLVRVYAQNTRRTETLARQANVLVINGLRPGVDSAQFNAEVSRAQVDFLTAQQSREAAAIRLSELLALATGEVTATDTTLLTRLPPAADPVAADTATHPYLLAARRQVEASRQRRQVIQRAVLPKLSFWGTGYGRGSGISATGEVNSSDGWRLSRTNYGAGFQLALPVLSYPQVRVRAQQEQFLTQAYEARLRETGLQVSKQQQQAQAALRSRLLIARQLPRQLGAARFAYRAQQTRYETGLVSVTDVAQAQYALVRAEVDARAATAQAWKAYLALAAARGDVNELLRPVQP</sequence>
<dbReference type="Proteomes" id="UP000176294">
    <property type="component" value="Unassembled WGS sequence"/>
</dbReference>
<dbReference type="InterPro" id="IPR051906">
    <property type="entry name" value="TolC-like"/>
</dbReference>
<dbReference type="GO" id="GO:1990281">
    <property type="term" value="C:efflux pump complex"/>
    <property type="evidence" value="ECO:0007669"/>
    <property type="project" value="TreeGrafter"/>
</dbReference>
<evidence type="ECO:0000313" key="10">
    <source>
        <dbReference type="Proteomes" id="UP000176294"/>
    </source>
</evidence>
<comment type="caution">
    <text evidence="9">The sequence shown here is derived from an EMBL/GenBank/DDBJ whole genome shotgun (WGS) entry which is preliminary data.</text>
</comment>
<comment type="similarity">
    <text evidence="2">Belongs to the outer membrane factor (OMF) (TC 1.B.17) family.</text>
</comment>
<dbReference type="InterPro" id="IPR003423">
    <property type="entry name" value="OMP_efflux"/>
</dbReference>
<evidence type="ECO:0000256" key="5">
    <source>
        <dbReference type="ARBA" id="ARBA00022692"/>
    </source>
</evidence>
<accession>A0A1G1T950</accession>
<gene>
    <name evidence="9" type="ORF">BEN47_10705</name>
</gene>
<protein>
    <recommendedName>
        <fullName evidence="11">Transporter</fullName>
    </recommendedName>
</protein>
<comment type="subcellular location">
    <subcellularLocation>
        <location evidence="1">Cell outer membrane</location>
    </subcellularLocation>
</comment>
<dbReference type="RefSeq" id="WP_070726027.1">
    <property type="nucleotide sequence ID" value="NZ_MDZB01000089.1"/>
</dbReference>
<evidence type="ECO:0000256" key="6">
    <source>
        <dbReference type="ARBA" id="ARBA00023136"/>
    </source>
</evidence>
<dbReference type="GO" id="GO:0015288">
    <property type="term" value="F:porin activity"/>
    <property type="evidence" value="ECO:0007669"/>
    <property type="project" value="TreeGrafter"/>
</dbReference>
<evidence type="ECO:0000256" key="7">
    <source>
        <dbReference type="ARBA" id="ARBA00023237"/>
    </source>
</evidence>
<dbReference type="STRING" id="1908237.BEN47_10705"/>